<keyword evidence="2" id="KW-1185">Reference proteome</keyword>
<sequence length="138" mass="15593">MKQIKTFLLVMVVFLLLSVPVYAHKMMIEPIESGIVRVIYADGSFSERTEVVAYNANNEEVFRGQLDTDGYFYYDENDSVAYLVADDGLGHMVTWNIGDPVATTSSRGKWLRIAAIIFVFIGISLVFHFRKKRSSAKA</sequence>
<name>A0A0D8I7K6_9CLOT</name>
<dbReference type="AlphaFoldDB" id="A0A0D8I7K6"/>
<dbReference type="RefSeq" id="WP_044825577.1">
    <property type="nucleotide sequence ID" value="NZ_CP009687.1"/>
</dbReference>
<organism evidence="1 2">
    <name type="scientific">Clostridium aceticum</name>
    <dbReference type="NCBI Taxonomy" id="84022"/>
    <lineage>
        <taxon>Bacteria</taxon>
        <taxon>Bacillati</taxon>
        <taxon>Bacillota</taxon>
        <taxon>Clostridia</taxon>
        <taxon>Eubacteriales</taxon>
        <taxon>Clostridiaceae</taxon>
        <taxon>Clostridium</taxon>
    </lineage>
</organism>
<dbReference type="PATRIC" id="fig|84022.5.peg.1062"/>
<dbReference type="STRING" id="84022.CACET_c38130"/>
<proteinExistence type="predicted"/>
<accession>A0A0D8I7K6</accession>
<evidence type="ECO:0000313" key="2">
    <source>
        <dbReference type="Proteomes" id="UP000035704"/>
    </source>
</evidence>
<dbReference type="EMBL" id="CP009687">
    <property type="protein sequence ID" value="AKL97241.1"/>
    <property type="molecule type" value="Genomic_DNA"/>
</dbReference>
<evidence type="ECO:0000313" key="1">
    <source>
        <dbReference type="EMBL" id="AKL97241.1"/>
    </source>
</evidence>
<dbReference type="OrthoDB" id="2886722at2"/>
<protein>
    <submittedName>
        <fullName evidence="1">Uncharacterized protein</fullName>
    </submittedName>
</protein>
<gene>
    <name evidence="1" type="ORF">CACET_c38130</name>
</gene>
<reference evidence="1 2" key="1">
    <citation type="submission" date="2014-10" db="EMBL/GenBank/DDBJ databases">
        <title>Genome sequence of Clostridium aceticum DSM 1496.</title>
        <authorList>
            <person name="Poehlein A."/>
            <person name="Schiel-Bengelsdorf B."/>
            <person name="Gottschalk G."/>
            <person name="Duerre P."/>
            <person name="Daniel R."/>
        </authorList>
    </citation>
    <scope>NUCLEOTIDE SEQUENCE [LARGE SCALE GENOMIC DNA]</scope>
    <source>
        <strain evidence="1 2">DSM 1496</strain>
    </source>
</reference>
<dbReference type="KEGG" id="cace:CACET_c38130"/>
<dbReference type="Proteomes" id="UP000035704">
    <property type="component" value="Chromosome"/>
</dbReference>